<name>A7HY31_PARL1</name>
<comment type="subcellular location">
    <subcellularLocation>
        <location evidence="1 8">Cell membrane</location>
        <topology evidence="1 8">Multi-pass membrane protein</topology>
    </subcellularLocation>
</comment>
<organism evidence="10 11">
    <name type="scientific">Parvibaculum lavamentivorans (strain DS-1 / DSM 13023 / NCIMB 13966)</name>
    <dbReference type="NCBI Taxonomy" id="402881"/>
    <lineage>
        <taxon>Bacteria</taxon>
        <taxon>Pseudomonadati</taxon>
        <taxon>Pseudomonadota</taxon>
        <taxon>Alphaproteobacteria</taxon>
        <taxon>Hyphomicrobiales</taxon>
        <taxon>Parvibaculaceae</taxon>
        <taxon>Parvibaculum</taxon>
    </lineage>
</organism>
<keyword evidence="7 8" id="KW-0472">Membrane</keyword>
<evidence type="ECO:0000313" key="10">
    <source>
        <dbReference type="EMBL" id="ABS64814.1"/>
    </source>
</evidence>
<feature type="transmembrane region" description="Helical" evidence="9">
    <location>
        <begin position="175"/>
        <end position="192"/>
    </location>
</feature>
<dbReference type="GO" id="GO:0005886">
    <property type="term" value="C:plasma membrane"/>
    <property type="evidence" value="ECO:0007669"/>
    <property type="project" value="UniProtKB-SubCell"/>
</dbReference>
<dbReference type="eggNOG" id="COG2252">
    <property type="taxonomic scope" value="Bacteria"/>
</dbReference>
<dbReference type="STRING" id="402881.Plav_3208"/>
<dbReference type="InterPro" id="IPR026033">
    <property type="entry name" value="Azg-like_bact_archaea"/>
</dbReference>
<feature type="transmembrane region" description="Helical" evidence="9">
    <location>
        <begin position="349"/>
        <end position="368"/>
    </location>
</feature>
<comment type="similarity">
    <text evidence="2 8">Belongs to the nucleobase:cation symporter-2 (NCS2) (TC 2.A.40) family. Azg-like subfamily.</text>
</comment>
<feature type="transmembrane region" description="Helical" evidence="9">
    <location>
        <begin position="26"/>
        <end position="48"/>
    </location>
</feature>
<evidence type="ECO:0000256" key="2">
    <source>
        <dbReference type="ARBA" id="ARBA00005697"/>
    </source>
</evidence>
<feature type="transmembrane region" description="Helical" evidence="9">
    <location>
        <begin position="418"/>
        <end position="435"/>
    </location>
</feature>
<dbReference type="InterPro" id="IPR006043">
    <property type="entry name" value="NCS2"/>
</dbReference>
<feature type="transmembrane region" description="Helical" evidence="9">
    <location>
        <begin position="106"/>
        <end position="126"/>
    </location>
</feature>
<evidence type="ECO:0000256" key="3">
    <source>
        <dbReference type="ARBA" id="ARBA00022448"/>
    </source>
</evidence>
<evidence type="ECO:0000256" key="8">
    <source>
        <dbReference type="PIRNR" id="PIRNR005353"/>
    </source>
</evidence>
<dbReference type="EMBL" id="CP000774">
    <property type="protein sequence ID" value="ABS64814.1"/>
    <property type="molecule type" value="Genomic_DNA"/>
</dbReference>
<accession>A7HY31</accession>
<keyword evidence="11" id="KW-1185">Reference proteome</keyword>
<proteinExistence type="inferred from homology"/>
<dbReference type="InterPro" id="IPR045018">
    <property type="entry name" value="Azg-like"/>
</dbReference>
<dbReference type="HOGENOM" id="CLU_024508_0_1_5"/>
<dbReference type="Proteomes" id="UP000006377">
    <property type="component" value="Chromosome"/>
</dbReference>
<evidence type="ECO:0000256" key="1">
    <source>
        <dbReference type="ARBA" id="ARBA00004651"/>
    </source>
</evidence>
<gene>
    <name evidence="10" type="ordered locus">Plav_3208</name>
</gene>
<dbReference type="PIRSF" id="PIRSF005353">
    <property type="entry name" value="PbuG"/>
    <property type="match status" value="1"/>
</dbReference>
<dbReference type="Pfam" id="PF00860">
    <property type="entry name" value="Xan_ur_permease"/>
    <property type="match status" value="1"/>
</dbReference>
<keyword evidence="6 8" id="KW-1133">Transmembrane helix</keyword>
<evidence type="ECO:0000256" key="4">
    <source>
        <dbReference type="ARBA" id="ARBA00022475"/>
    </source>
</evidence>
<feature type="transmembrane region" description="Helical" evidence="9">
    <location>
        <begin position="237"/>
        <end position="257"/>
    </location>
</feature>
<dbReference type="AlphaFoldDB" id="A7HY31"/>
<keyword evidence="3 8" id="KW-0813">Transport</keyword>
<evidence type="ECO:0000313" key="11">
    <source>
        <dbReference type="Proteomes" id="UP000006377"/>
    </source>
</evidence>
<evidence type="ECO:0000256" key="7">
    <source>
        <dbReference type="ARBA" id="ARBA00023136"/>
    </source>
</evidence>
<feature type="transmembrane region" description="Helical" evidence="9">
    <location>
        <begin position="325"/>
        <end position="343"/>
    </location>
</feature>
<dbReference type="PANTHER" id="PTHR43337">
    <property type="entry name" value="XANTHINE/URACIL PERMEASE C887.17-RELATED"/>
    <property type="match status" value="1"/>
</dbReference>
<keyword evidence="4 8" id="KW-1003">Cell membrane</keyword>
<feature type="transmembrane region" description="Helical" evidence="9">
    <location>
        <begin position="138"/>
        <end position="155"/>
    </location>
</feature>
<evidence type="ECO:0000256" key="9">
    <source>
        <dbReference type="SAM" id="Phobius"/>
    </source>
</evidence>
<keyword evidence="5 8" id="KW-0812">Transmembrane</keyword>
<protein>
    <submittedName>
        <fullName evidence="10">Xanthine/uracil/vitamin C permease</fullName>
    </submittedName>
</protein>
<dbReference type="GO" id="GO:0015207">
    <property type="term" value="F:adenine transmembrane transporter activity"/>
    <property type="evidence" value="ECO:0007669"/>
    <property type="project" value="TreeGrafter"/>
</dbReference>
<reference evidence="10 11" key="1">
    <citation type="journal article" date="2011" name="Stand. Genomic Sci.">
        <title>Complete genome sequence of Parvibaculum lavamentivorans type strain (DS-1(T)).</title>
        <authorList>
            <person name="Schleheck D."/>
            <person name="Weiss M."/>
            <person name="Pitluck S."/>
            <person name="Bruce D."/>
            <person name="Land M.L."/>
            <person name="Han S."/>
            <person name="Saunders E."/>
            <person name="Tapia R."/>
            <person name="Detter C."/>
            <person name="Brettin T."/>
            <person name="Han J."/>
            <person name="Woyke T."/>
            <person name="Goodwin L."/>
            <person name="Pennacchio L."/>
            <person name="Nolan M."/>
            <person name="Cook A.M."/>
            <person name="Kjelleberg S."/>
            <person name="Thomas T."/>
        </authorList>
    </citation>
    <scope>NUCLEOTIDE SEQUENCE [LARGE SCALE GENOMIC DNA]</scope>
    <source>
        <strain evidence="11">DS-1 / DSM 13023 / NCIMB 13966</strain>
    </source>
</reference>
<feature type="transmembrane region" description="Helical" evidence="9">
    <location>
        <begin position="82"/>
        <end position="100"/>
    </location>
</feature>
<feature type="transmembrane region" description="Helical" evidence="9">
    <location>
        <begin position="199"/>
        <end position="217"/>
    </location>
</feature>
<dbReference type="PANTHER" id="PTHR43337:SF1">
    <property type="entry name" value="XANTHINE_URACIL PERMEASE C887.17-RELATED"/>
    <property type="match status" value="1"/>
</dbReference>
<feature type="transmembrane region" description="Helical" evidence="9">
    <location>
        <begin position="380"/>
        <end position="406"/>
    </location>
</feature>
<evidence type="ECO:0000256" key="5">
    <source>
        <dbReference type="ARBA" id="ARBA00022692"/>
    </source>
</evidence>
<evidence type="ECO:0000256" key="6">
    <source>
        <dbReference type="ARBA" id="ARBA00022989"/>
    </source>
</evidence>
<sequence length="436" mass="44536">MADGGSGIFERVFALRANGTTIRTEVLAGATTYLTMAYIIFVNPAILAAAGMDFGAVFVATCLAAAAGSLIMGLYANYPVALAPGMGLNAYFAFAVVPLFDGDWRLALGCVFVSGFLFLLLSLSPLRERMVNSIPRSLKYGIGAGIGFFLALIGLKNAGVVADDPVTLVALGDLGHPAALLACAGFVVLVALQYRRVPGAIMLTVLAITLAALLLGLQEFKGVAAAPPSLAPTFLQMDLAGAFQAGFVTIVFVFLLVDLLDTTGTLVSVAQRANMVGADGNIPRLRKAMVADSSATIIGAALGTSTTTSYIESAAGVDAGGRTGLTAATVGGLFIASLVLAPLAEMVPLYATAPALVFIACLMARSLADIDWGDVSETAPAILTAIAIPLTFSIATGIGLGLISYVAIKLLAGRGRELNIAVVAIAAAFVLKLALQ</sequence>
<feature type="transmembrane region" description="Helical" evidence="9">
    <location>
        <begin position="54"/>
        <end position="75"/>
    </location>
</feature>
<dbReference type="KEGG" id="pla:Plav_3208"/>